<dbReference type="EMBL" id="CAJVPU010000079">
    <property type="protein sequence ID" value="CAG8440091.1"/>
    <property type="molecule type" value="Genomic_DNA"/>
</dbReference>
<accession>A0ACA9JWN2</accession>
<proteinExistence type="predicted"/>
<dbReference type="Proteomes" id="UP000789702">
    <property type="component" value="Unassembled WGS sequence"/>
</dbReference>
<name>A0ACA9JWN2_9GLOM</name>
<gene>
    <name evidence="1" type="ORF">DHETER_LOCUS195</name>
</gene>
<protein>
    <submittedName>
        <fullName evidence="1">7740_t:CDS:1</fullName>
    </submittedName>
</protein>
<keyword evidence="2" id="KW-1185">Reference proteome</keyword>
<organism evidence="1 2">
    <name type="scientific">Dentiscutata heterogama</name>
    <dbReference type="NCBI Taxonomy" id="1316150"/>
    <lineage>
        <taxon>Eukaryota</taxon>
        <taxon>Fungi</taxon>
        <taxon>Fungi incertae sedis</taxon>
        <taxon>Mucoromycota</taxon>
        <taxon>Glomeromycotina</taxon>
        <taxon>Glomeromycetes</taxon>
        <taxon>Diversisporales</taxon>
        <taxon>Gigasporaceae</taxon>
        <taxon>Dentiscutata</taxon>
    </lineage>
</organism>
<sequence>MKEGQRQALMALMEWAIVTCHKYSFNGRQWCEPELSLNPTHEAGIASNRESARHGETSLRGALTVHQAGKVASAIPVKL</sequence>
<evidence type="ECO:0000313" key="1">
    <source>
        <dbReference type="EMBL" id="CAG8440091.1"/>
    </source>
</evidence>
<evidence type="ECO:0000313" key="2">
    <source>
        <dbReference type="Proteomes" id="UP000789702"/>
    </source>
</evidence>
<reference evidence="1" key="1">
    <citation type="submission" date="2021-06" db="EMBL/GenBank/DDBJ databases">
        <authorList>
            <person name="Kallberg Y."/>
            <person name="Tangrot J."/>
            <person name="Rosling A."/>
        </authorList>
    </citation>
    <scope>NUCLEOTIDE SEQUENCE</scope>
    <source>
        <strain evidence="1">IL203A</strain>
    </source>
</reference>
<comment type="caution">
    <text evidence="1">The sequence shown here is derived from an EMBL/GenBank/DDBJ whole genome shotgun (WGS) entry which is preliminary data.</text>
</comment>